<dbReference type="SUPFAM" id="SSF55874">
    <property type="entry name" value="ATPase domain of HSP90 chaperone/DNA topoisomerase II/histidine kinase"/>
    <property type="match status" value="1"/>
</dbReference>
<proteinExistence type="predicted"/>
<dbReference type="SMART" id="SM00387">
    <property type="entry name" value="HATPase_c"/>
    <property type="match status" value="1"/>
</dbReference>
<dbReference type="InterPro" id="IPR029095">
    <property type="entry name" value="NarX-like_N"/>
</dbReference>
<comment type="subcellular location">
    <subcellularLocation>
        <location evidence="2">Membrane</location>
        <topology evidence="2">Multi-pass membrane protein</topology>
    </subcellularLocation>
</comment>
<gene>
    <name evidence="9" type="ORF">MARGE09_P2660</name>
</gene>
<feature type="domain" description="Histidine kinase" evidence="8">
    <location>
        <begin position="547"/>
        <end position="693"/>
    </location>
</feature>
<dbReference type="PROSITE" id="PS50109">
    <property type="entry name" value="HIS_KIN"/>
    <property type="match status" value="1"/>
</dbReference>
<organism evidence="9 10">
    <name type="scientific">Marinagarivorans cellulosilyticus</name>
    <dbReference type="NCBI Taxonomy" id="2721545"/>
    <lineage>
        <taxon>Bacteria</taxon>
        <taxon>Pseudomonadati</taxon>
        <taxon>Pseudomonadota</taxon>
        <taxon>Gammaproteobacteria</taxon>
        <taxon>Cellvibrionales</taxon>
        <taxon>Cellvibrionaceae</taxon>
        <taxon>Marinagarivorans</taxon>
    </lineage>
</organism>
<accession>A0AAN1WJ05</accession>
<evidence type="ECO:0000313" key="9">
    <source>
        <dbReference type="EMBL" id="BCD98459.1"/>
    </source>
</evidence>
<sequence length="699" mass="76639">MFSSRFNVGKYRGVLISVALFILLDASVLMLNFFISFQIADDAVGVNLAGRQRMLSQRIAKSLYALEGEYRMGGRFNPDTLQELTSSATLFEDTLKAFIAGGVAQGASGERVMLQAVTDVNATAALVKANQRWDDYKKSIFTLARTELGNDRGQEHLVVALKNARSHNLPILTLMNDFTVALENIATSKANRLRWIQTVGISLAIINFLFILFHFIRQLRESDAVLDAAKNETTEILNTVNEGLFLVSQDLSIGSQYSKALENIIGVKNLQGKSLLDVLAGLVSDKEAKTTTEFVALLFNPKVKEKLIGDLNPLDEVEVILRHDSGLPETRHLSFSFSRAMAGKIISHVLVSVTDISEKVMLERELNESRESTSKQVEMLSGLLHVNPILLQDFIASAYVFYGRINNVFKVSSKSNGAMQSKLDDAFVEVHNFKGNAMSLKLESFTDRATAFEDDIARLKAKADLSGDDFLSLTVYLDEMISYTQQIETLVDKMALYGAARKAPAANLEQWKPLYTLVDSVASNQGKSVELVCSGLSELGGLPDDFIRGLKTALIQLLRNSVAHGVEPSSERLGRKKAKVGRVDVRAASIAGGSIEIVVQDDGAGINYGVLRQKALASKRWSADEVEGWSRAQLASLIFYRDVSTADTLSQDAGRGVGMPAVLKWVNSLQGKIKVSSRPGLYTRFIISLPQPAAERLAA</sequence>
<dbReference type="Gene3D" id="3.30.565.10">
    <property type="entry name" value="Histidine kinase-like ATPase, C-terminal domain"/>
    <property type="match status" value="1"/>
</dbReference>
<dbReference type="EC" id="2.7.13.3" evidence="3"/>
<dbReference type="InterPro" id="IPR036890">
    <property type="entry name" value="HATPase_C_sf"/>
</dbReference>
<dbReference type="KEGG" id="marq:MARGE09_P2660"/>
<dbReference type="InterPro" id="IPR036641">
    <property type="entry name" value="HPT_dom_sf"/>
</dbReference>
<dbReference type="PANTHER" id="PTHR43395">
    <property type="entry name" value="SENSOR HISTIDINE KINASE CHEA"/>
    <property type="match status" value="1"/>
</dbReference>
<dbReference type="InterPro" id="IPR005467">
    <property type="entry name" value="His_kinase_dom"/>
</dbReference>
<evidence type="ECO:0000256" key="4">
    <source>
        <dbReference type="ARBA" id="ARBA00022692"/>
    </source>
</evidence>
<keyword evidence="10" id="KW-1185">Reference proteome</keyword>
<feature type="transmembrane region" description="Helical" evidence="7">
    <location>
        <begin position="12"/>
        <end position="35"/>
    </location>
</feature>
<evidence type="ECO:0000256" key="7">
    <source>
        <dbReference type="SAM" id="Phobius"/>
    </source>
</evidence>
<dbReference type="InterPro" id="IPR004358">
    <property type="entry name" value="Sig_transdc_His_kin-like_C"/>
</dbReference>
<evidence type="ECO:0000256" key="5">
    <source>
        <dbReference type="ARBA" id="ARBA00022989"/>
    </source>
</evidence>
<name>A0AAN1WJ05_9GAMM</name>
<keyword evidence="5 7" id="KW-1133">Transmembrane helix</keyword>
<dbReference type="Proteomes" id="UP001320119">
    <property type="component" value="Chromosome"/>
</dbReference>
<evidence type="ECO:0000256" key="2">
    <source>
        <dbReference type="ARBA" id="ARBA00004141"/>
    </source>
</evidence>
<dbReference type="Gene3D" id="3.30.450.20">
    <property type="entry name" value="PAS domain"/>
    <property type="match status" value="1"/>
</dbReference>
<evidence type="ECO:0000256" key="1">
    <source>
        <dbReference type="ARBA" id="ARBA00000085"/>
    </source>
</evidence>
<evidence type="ECO:0000256" key="6">
    <source>
        <dbReference type="ARBA" id="ARBA00023136"/>
    </source>
</evidence>
<dbReference type="Pfam" id="PF13675">
    <property type="entry name" value="PilJ"/>
    <property type="match status" value="1"/>
</dbReference>
<dbReference type="RefSeq" id="WP_236982811.1">
    <property type="nucleotide sequence ID" value="NZ_AP023086.1"/>
</dbReference>
<dbReference type="GO" id="GO:0000160">
    <property type="term" value="P:phosphorelay signal transduction system"/>
    <property type="evidence" value="ECO:0007669"/>
    <property type="project" value="InterPro"/>
</dbReference>
<dbReference type="PRINTS" id="PR00344">
    <property type="entry name" value="BCTRLSENSOR"/>
</dbReference>
<protein>
    <recommendedName>
        <fullName evidence="3">histidine kinase</fullName>
        <ecNumber evidence="3">2.7.13.3</ecNumber>
    </recommendedName>
</protein>
<comment type="catalytic activity">
    <reaction evidence="1">
        <text>ATP + protein L-histidine = ADP + protein N-phospho-L-histidine.</text>
        <dbReference type="EC" id="2.7.13.3"/>
    </reaction>
</comment>
<evidence type="ECO:0000313" key="10">
    <source>
        <dbReference type="Proteomes" id="UP001320119"/>
    </source>
</evidence>
<keyword evidence="4 7" id="KW-0812">Transmembrane</keyword>
<feature type="transmembrane region" description="Helical" evidence="7">
    <location>
        <begin position="195"/>
        <end position="216"/>
    </location>
</feature>
<dbReference type="GO" id="GO:0004673">
    <property type="term" value="F:protein histidine kinase activity"/>
    <property type="evidence" value="ECO:0007669"/>
    <property type="project" value="UniProtKB-EC"/>
</dbReference>
<dbReference type="EMBL" id="AP023086">
    <property type="protein sequence ID" value="BCD98459.1"/>
    <property type="molecule type" value="Genomic_DNA"/>
</dbReference>
<dbReference type="Pfam" id="PF02518">
    <property type="entry name" value="HATPase_c"/>
    <property type="match status" value="1"/>
</dbReference>
<keyword evidence="9" id="KW-0418">Kinase</keyword>
<keyword evidence="9" id="KW-0808">Transferase</keyword>
<reference evidence="9 10" key="1">
    <citation type="journal article" date="2022" name="IScience">
        <title>An ultrasensitive nanofiber-based assay for enzymatic hydrolysis and deep-sea microbial degradation of cellulose.</title>
        <authorList>
            <person name="Tsudome M."/>
            <person name="Tachioka M."/>
            <person name="Miyazaki M."/>
            <person name="Uchimura K."/>
            <person name="Tsuda M."/>
            <person name="Takaki Y."/>
            <person name="Deguchi S."/>
        </authorList>
    </citation>
    <scope>NUCLEOTIDE SEQUENCE [LARGE SCALE GENOMIC DNA]</scope>
    <source>
        <strain evidence="9 10">GE09</strain>
    </source>
</reference>
<evidence type="ECO:0000259" key="8">
    <source>
        <dbReference type="PROSITE" id="PS50109"/>
    </source>
</evidence>
<dbReference type="InterPro" id="IPR003594">
    <property type="entry name" value="HATPase_dom"/>
</dbReference>
<evidence type="ECO:0000256" key="3">
    <source>
        <dbReference type="ARBA" id="ARBA00012438"/>
    </source>
</evidence>
<dbReference type="AlphaFoldDB" id="A0AAN1WJ05"/>
<dbReference type="InterPro" id="IPR051315">
    <property type="entry name" value="Bact_Chemotaxis_CheA"/>
</dbReference>
<dbReference type="Gene3D" id="1.20.120.160">
    <property type="entry name" value="HPT domain"/>
    <property type="match status" value="1"/>
</dbReference>
<dbReference type="GO" id="GO:0016020">
    <property type="term" value="C:membrane"/>
    <property type="evidence" value="ECO:0007669"/>
    <property type="project" value="UniProtKB-SubCell"/>
</dbReference>
<keyword evidence="6 7" id="KW-0472">Membrane</keyword>
<dbReference type="PANTHER" id="PTHR43395:SF10">
    <property type="entry name" value="CHEMOTAXIS PROTEIN CHEA"/>
    <property type="match status" value="1"/>
</dbReference>